<feature type="compositionally biased region" description="Basic and acidic residues" evidence="5">
    <location>
        <begin position="1109"/>
        <end position="1130"/>
    </location>
</feature>
<dbReference type="EMBL" id="JADCNL010000010">
    <property type="protein sequence ID" value="KAG0464482.1"/>
    <property type="molecule type" value="Genomic_DNA"/>
</dbReference>
<feature type="compositionally biased region" description="Basic and acidic residues" evidence="5">
    <location>
        <begin position="758"/>
        <end position="806"/>
    </location>
</feature>
<feature type="compositionally biased region" description="Polar residues" evidence="5">
    <location>
        <begin position="724"/>
        <end position="739"/>
    </location>
</feature>
<evidence type="ECO:0000259" key="6">
    <source>
        <dbReference type="Pfam" id="PF05182"/>
    </source>
</evidence>
<evidence type="ECO:0000256" key="3">
    <source>
        <dbReference type="ARBA" id="ARBA00022664"/>
    </source>
</evidence>
<comment type="similarity">
    <text evidence="2">Belongs to the FIP1 family.</text>
</comment>
<dbReference type="PANTHER" id="PTHR36884">
    <property type="entry name" value="FIP1[III]-LIKE PROTEIN"/>
    <property type="match status" value="1"/>
</dbReference>
<feature type="region of interest" description="Disordered" evidence="5">
    <location>
        <begin position="540"/>
        <end position="636"/>
    </location>
</feature>
<comment type="subcellular location">
    <subcellularLocation>
        <location evidence="1">Nucleus</location>
    </subcellularLocation>
</comment>
<feature type="compositionally biased region" description="Basic and acidic residues" evidence="5">
    <location>
        <begin position="883"/>
        <end position="1074"/>
    </location>
</feature>
<feature type="region of interest" description="Disordered" evidence="5">
    <location>
        <begin position="834"/>
        <end position="871"/>
    </location>
</feature>
<accession>A0A835UJZ7</accession>
<feature type="region of interest" description="Disordered" evidence="5">
    <location>
        <begin position="883"/>
        <end position="1207"/>
    </location>
</feature>
<feature type="compositionally biased region" description="Basic and acidic residues" evidence="5">
    <location>
        <begin position="117"/>
        <end position="130"/>
    </location>
</feature>
<evidence type="ECO:0000313" key="8">
    <source>
        <dbReference type="Proteomes" id="UP000636800"/>
    </source>
</evidence>
<evidence type="ECO:0000256" key="5">
    <source>
        <dbReference type="SAM" id="MobiDB-lite"/>
    </source>
</evidence>
<feature type="region of interest" description="Disordered" evidence="5">
    <location>
        <begin position="54"/>
        <end position="84"/>
    </location>
</feature>
<dbReference type="PANTHER" id="PTHR36884:SF1">
    <property type="entry name" value="FIP1[V]-LIKE PROTEIN"/>
    <property type="match status" value="1"/>
</dbReference>
<keyword evidence="4" id="KW-0539">Nucleus</keyword>
<dbReference type="InterPro" id="IPR044976">
    <property type="entry name" value="FIPS5/FIPS3-like"/>
</dbReference>
<dbReference type="Proteomes" id="UP000636800">
    <property type="component" value="Chromosome 10"/>
</dbReference>
<keyword evidence="8" id="KW-1185">Reference proteome</keyword>
<organism evidence="7 8">
    <name type="scientific">Vanilla planifolia</name>
    <name type="common">Vanilla</name>
    <dbReference type="NCBI Taxonomy" id="51239"/>
    <lineage>
        <taxon>Eukaryota</taxon>
        <taxon>Viridiplantae</taxon>
        <taxon>Streptophyta</taxon>
        <taxon>Embryophyta</taxon>
        <taxon>Tracheophyta</taxon>
        <taxon>Spermatophyta</taxon>
        <taxon>Magnoliopsida</taxon>
        <taxon>Liliopsida</taxon>
        <taxon>Asparagales</taxon>
        <taxon>Orchidaceae</taxon>
        <taxon>Vanilloideae</taxon>
        <taxon>Vanilleae</taxon>
        <taxon>Vanilla</taxon>
    </lineage>
</organism>
<feature type="region of interest" description="Disordered" evidence="5">
    <location>
        <begin position="714"/>
        <end position="816"/>
    </location>
</feature>
<dbReference type="OrthoDB" id="1435597at2759"/>
<comment type="caution">
    <text evidence="7">The sequence shown here is derived from an EMBL/GenBank/DDBJ whole genome shotgun (WGS) entry which is preliminary data.</text>
</comment>
<gene>
    <name evidence="7" type="ORF">HPP92_020551</name>
</gene>
<reference evidence="7 8" key="1">
    <citation type="journal article" date="2020" name="Nat. Food">
        <title>A phased Vanilla planifolia genome enables genetic improvement of flavour and production.</title>
        <authorList>
            <person name="Hasing T."/>
            <person name="Tang H."/>
            <person name="Brym M."/>
            <person name="Khazi F."/>
            <person name="Huang T."/>
            <person name="Chambers A.H."/>
        </authorList>
    </citation>
    <scope>NUCLEOTIDE SEQUENCE [LARGE SCALE GENOMIC DNA]</scope>
    <source>
        <tissue evidence="7">Leaf</tissue>
    </source>
</reference>
<evidence type="ECO:0000256" key="1">
    <source>
        <dbReference type="ARBA" id="ARBA00004123"/>
    </source>
</evidence>
<feature type="compositionally biased region" description="Polar residues" evidence="5">
    <location>
        <begin position="592"/>
        <end position="604"/>
    </location>
</feature>
<sequence length="1320" mass="148908">MEEDDDFGDLYTDVLSATPVSGPPLINQNTLAAASKTDADEEGKAVYEAYRPAAPTSEPFIAEKESKAASTEDANDDWLLGRDPLPVVEPANWVDDEEEIVSNAARDAVGGIPARGDMPRVLEKEKEETASRVSQEEIGDALRGKGFPDKTDEIGDLDVEPVIPGLSSVLSPSGVPNGELAKPSGSDYWDSDSDDDLQIVLNESGNDLKGMVGRDDREGEDEDEDEDLVILTDEDQHHHHQAMEDQDWGSDVMQLSADGEKKEMLEGVKTGAMATTGSGSRIGYSNHIFHSQHHSMYKYVRPGAPPTPGGPCTTAAGTTSQVRPAVSGPMVGRGRGDWRPVGGKGYPHMQKGFHLGYGLPAWGNNASGRPFGIGLDFTLPSHKTVFDIDIESFEEKPWRYPGVDISDFFNFGLDEENWKEYCKQVEQIRLESTMQSKIRVYESGRSEQDYDPDLPPELAAATGTADISTDNTNYANRESNSSRRWIWRASSSIDTRPPRIRDADSVIEIVLQDNLDGSTISNGVFEQSENNFKRKSLSDFHDVDEDGRPTGSDSHGHLSCTSNGQRQQRESMTRRIPGSLQGDGILPFPSDLSLQYNNSKSRSPIDTARSVAMQHGGRVAQRSLRGMKSTSEGSNEALFSESMHLDKHDEDNEQAKCVMEGNQALELSHSNTAKTTKELSIEPKDVEHDDRLTLGDSHEGMRKLQILEYQAKLKNNGDRDDSKFTQSDNSLARSENSMAYQKRQESGEEVLQVRSSKHVGDFHKHREENVRTRRDNYDRDGRRKIDQNKSRAKEVVHPSYAHKDLDSGSGHTLRGRIEGFGREVDFSLGGRRRRDDENHARKVKDEDVRRGRNDDARPRERSKLRLTDRNENIEDHTKKRVDDGDWRLHGRDGGLRPRERDEVVMNRRENLEDGQMKRKRDAEVARREKANKDDSLHGYRAREGASRKIKERDDIVDLRKREDDARTKSISEDRHSSKHKDDNWYQRDREDRQRFKLSHDDTHALREREDRPIAARGGRPIEEKALSGNGRRKEDLKGAVLDKDYHHKDRRRHNEQSKREKSTRRERSRARIDRASGAFDGQQVKKEKNAENVRKAKEGEPVGQNTELSGKRKHEDHSTNSTELNRRGSVEQESNNRSAAGGKVVHGDAEQFEDPPLSAAKHREEDHASCDESQESRRGRSKLERWSSHKERDYSTIDNTIQPPSVIREIDIPQGEAIEADKAETTKADGTETIADALQVADKFVEERDRHLDTVAKLRMRSERFKLPMPGEKDKDIVSNKKSENEPLTVFHGEAAFHIAASEKDIKIERPARKRKWTGS</sequence>
<proteinExistence type="inferred from homology"/>
<feature type="region of interest" description="Disordered" evidence="5">
    <location>
        <begin position="104"/>
        <end position="225"/>
    </location>
</feature>
<evidence type="ECO:0000313" key="7">
    <source>
        <dbReference type="EMBL" id="KAG0464482.1"/>
    </source>
</evidence>
<dbReference type="InterPro" id="IPR007854">
    <property type="entry name" value="Fip1_dom"/>
</dbReference>
<feature type="compositionally biased region" description="Basic and acidic residues" evidence="5">
    <location>
        <begin position="1161"/>
        <end position="1195"/>
    </location>
</feature>
<evidence type="ECO:0000256" key="4">
    <source>
        <dbReference type="ARBA" id="ARBA00023242"/>
    </source>
</evidence>
<dbReference type="GO" id="GO:0006397">
    <property type="term" value="P:mRNA processing"/>
    <property type="evidence" value="ECO:0007669"/>
    <property type="project" value="UniProtKB-KW"/>
</dbReference>
<keyword evidence="3" id="KW-0507">mRNA processing</keyword>
<protein>
    <recommendedName>
        <fullName evidence="6">Pre-mRNA polyadenylation factor Fip1 domain-containing protein</fullName>
    </recommendedName>
</protein>
<evidence type="ECO:0000256" key="2">
    <source>
        <dbReference type="ARBA" id="ARBA00007459"/>
    </source>
</evidence>
<dbReference type="GO" id="GO:0003723">
    <property type="term" value="F:RNA binding"/>
    <property type="evidence" value="ECO:0007669"/>
    <property type="project" value="TreeGrafter"/>
</dbReference>
<dbReference type="GO" id="GO:0016607">
    <property type="term" value="C:nuclear speck"/>
    <property type="evidence" value="ECO:0007669"/>
    <property type="project" value="TreeGrafter"/>
</dbReference>
<feature type="compositionally biased region" description="Basic and acidic residues" evidence="5">
    <location>
        <begin position="140"/>
        <end position="153"/>
    </location>
</feature>
<feature type="compositionally biased region" description="Basic and acidic residues" evidence="5">
    <location>
        <begin position="1083"/>
        <end position="1100"/>
    </location>
</feature>
<dbReference type="Pfam" id="PF05182">
    <property type="entry name" value="Fip1"/>
    <property type="match status" value="1"/>
</dbReference>
<name>A0A835UJZ7_VANPL</name>
<feature type="domain" description="Pre-mRNA polyadenylation factor Fip1" evidence="6">
    <location>
        <begin position="387"/>
        <end position="429"/>
    </location>
</feature>